<dbReference type="Proteomes" id="UP000244378">
    <property type="component" value="Unassembled WGS sequence"/>
</dbReference>
<dbReference type="OrthoDB" id="5444681at2"/>
<gene>
    <name evidence="3" type="ORF">AUN14_00435</name>
    <name evidence="2" type="ORF">FZI19_16195</name>
</gene>
<dbReference type="Proteomes" id="UP000469927">
    <property type="component" value="Unassembled WGS sequence"/>
</dbReference>
<evidence type="ECO:0000313" key="5">
    <source>
        <dbReference type="Proteomes" id="UP000469927"/>
    </source>
</evidence>
<evidence type="ECO:0000313" key="4">
    <source>
        <dbReference type="Proteomes" id="UP000244378"/>
    </source>
</evidence>
<dbReference type="EMBL" id="WAGD01000052">
    <property type="protein sequence ID" value="KAB0875138.1"/>
    <property type="molecule type" value="Genomic_DNA"/>
</dbReference>
<dbReference type="Pfam" id="PF06097">
    <property type="entry name" value="DUF945"/>
    <property type="match status" value="1"/>
</dbReference>
<organism evidence="3 4">
    <name type="scientific">Cronobacter muytjensii</name>
    <dbReference type="NCBI Taxonomy" id="413501"/>
    <lineage>
        <taxon>Bacteria</taxon>
        <taxon>Pseudomonadati</taxon>
        <taxon>Pseudomonadota</taxon>
        <taxon>Gammaproteobacteria</taxon>
        <taxon>Enterobacterales</taxon>
        <taxon>Enterobacteriaceae</taxon>
        <taxon>Cronobacter</taxon>
    </lineage>
</organism>
<comment type="caution">
    <text evidence="3">The sequence shown here is derived from an EMBL/GenBank/DDBJ whole genome shotgun (WGS) entry which is preliminary data.</text>
</comment>
<dbReference type="EMBL" id="MSAE01000001">
    <property type="protein sequence ID" value="PUX18430.1"/>
    <property type="molecule type" value="Genomic_DNA"/>
</dbReference>
<evidence type="ECO:0000313" key="3">
    <source>
        <dbReference type="EMBL" id="PUX18430.1"/>
    </source>
</evidence>
<accession>A0A2T7B0B5</accession>
<evidence type="ECO:0000313" key="2">
    <source>
        <dbReference type="EMBL" id="KAB0875138.1"/>
    </source>
</evidence>
<reference evidence="2 5" key="2">
    <citation type="submission" date="2019-08" db="EMBL/GenBank/DDBJ databases">
        <title>Prevalence, distribution, and phylogeny of type two toxin-antitoxin genes possessed by Cronobacter species where C. sakazakii homologs follow sequence type lineages.</title>
        <authorList>
            <person name="Finkelstein S."/>
            <person name="Negrete F."/>
            <person name="Jang H."/>
            <person name="Gopinath G.R."/>
            <person name="Tall B.D."/>
        </authorList>
    </citation>
    <scope>NUCLEOTIDE SEQUENCE [LARGE SCALE GENOMIC DNA]</scope>
    <source>
        <strain evidence="2 5">MOD1_GK1257</strain>
    </source>
</reference>
<keyword evidence="5" id="KW-1185">Reference proteome</keyword>
<reference evidence="3 4" key="1">
    <citation type="submission" date="2016-12" db="EMBL/GenBank/DDBJ databases">
        <title>Analysis of the Molecular Diversity Among Cronobacter Species Isolated from Filth Flies Using a Pan Genomic DNA Microarray.</title>
        <authorList>
            <person name="Pava-Ripoll M."/>
            <person name="Tall B."/>
            <person name="Farber J."/>
            <person name="Fanning S."/>
            <person name="Lehner A."/>
            <person name="Stephan R."/>
            <person name="Pagotto F."/>
            <person name="Iverson C."/>
            <person name="Ziobro G."/>
            <person name="Miller A."/>
            <person name="Pearson R."/>
            <person name="Yan Q."/>
            <person name="Kim M."/>
            <person name="Jeong S."/>
            <person name="Park J."/>
            <person name="Jun S."/>
            <person name="Choi H."/>
            <person name="Chung T."/>
            <person name="Yoo Y."/>
            <person name="Park E."/>
            <person name="Hwang S."/>
            <person name="Lee B."/>
            <person name="Sathyamoorthy V."/>
            <person name="Carter L."/>
            <person name="Mammel M."/>
            <person name="Jackson S."/>
            <person name="Kothary M."/>
            <person name="Patel I."/>
            <person name="Grim C."/>
            <person name="Gopinath G."/>
            <person name="Gangiredla J."/>
            <person name="Chase H."/>
        </authorList>
    </citation>
    <scope>NUCLEOTIDE SEQUENCE [LARGE SCALE GENOMIC DNA]</scope>
    <source>
        <strain evidence="3 4">MOD1-Md1s</strain>
    </source>
</reference>
<dbReference type="AlphaFoldDB" id="A0A2T7B0B5"/>
<evidence type="ECO:0000256" key="1">
    <source>
        <dbReference type="SAM" id="MobiDB-lite"/>
    </source>
</evidence>
<proteinExistence type="predicted"/>
<name>A0A2T7B0B5_9ENTR</name>
<protein>
    <submittedName>
        <fullName evidence="3">DUF945 domain-containing protein</fullName>
    </submittedName>
    <submittedName>
        <fullName evidence="2">YdgA family protein</fullName>
    </submittedName>
</protein>
<sequence length="525" mass="56189">MKKSLVAVGVIVALGVIWTGGAWYTGKQFEKHVGEMVAEANAQLKLSAPQAGLELGYQDYQRGLFSSHLQLVVKPAAGQQEALLKPGQSVVLDQVVSHGPFPLADLKKLNILPAMASVHTTLVNNDTTKALFDMAKGKSFADVQTRIGYGGATSSDIKLQALNYDTPDEKVAFSGGDFQLDADKDGNDVSLKGEADSGLVNAVNEYGQHVQLTFNGLKTDGNTKMTSFKERVGEQKLSLEKLAIAIEGQEMALLEGISLNGKSDVAKDGKSIDSQMDYAMNSLKVQNQDLGSGKMTLKIGNIDGQAWHQFSQQYNERSRALMAQPGIMDNPELYQQQATEILVSSLPLLLKGNPVITVAPLSWKNAKGESTFNLSLFLKDPSQAPVSAAQTSPAEQLDRVVKSLDSKLVIPVDMATEMMTQVAKLEGYQQADAEKLAGQQVKGLAAMGQMFRITTMQDNSIVTSLQYANGQVNLNGQKMPLAEFIGMFGLPGLTAPEPQAMPELDAPGAAPAPAPRGPALSVPQQ</sequence>
<feature type="region of interest" description="Disordered" evidence="1">
    <location>
        <begin position="495"/>
        <end position="525"/>
    </location>
</feature>
<dbReference type="RefSeq" id="WP_075192088.1">
    <property type="nucleotide sequence ID" value="NZ_JABWGS010000001.1"/>
</dbReference>
<dbReference type="InterPro" id="IPR010352">
    <property type="entry name" value="DUF945"/>
</dbReference>